<dbReference type="PANTHER" id="PTHR34276:SF1">
    <property type="entry name" value="MINI-RIBONUCLEASE 3"/>
    <property type="match status" value="1"/>
</dbReference>
<dbReference type="GO" id="GO:0019843">
    <property type="term" value="F:rRNA binding"/>
    <property type="evidence" value="ECO:0007669"/>
    <property type="project" value="UniProtKB-UniRule"/>
</dbReference>
<keyword evidence="3 6" id="KW-0540">Nuclease</keyword>
<protein>
    <recommendedName>
        <fullName evidence="6">Mini-ribonuclease 3</fullName>
        <shortName evidence="6">Mini-3</shortName>
        <shortName evidence="6">Mini-RNase 3</shortName>
        <ecNumber evidence="6">3.1.26.-</ecNumber>
    </recommendedName>
    <alternativeName>
        <fullName evidence="6">Mini-RNase III</fullName>
        <shortName evidence="6">Mini-III</shortName>
    </alternativeName>
</protein>
<evidence type="ECO:0000313" key="8">
    <source>
        <dbReference type="EMBL" id="HFN00108.1"/>
    </source>
</evidence>
<name>A0A7C3KHK2_9CYAN</name>
<dbReference type="PANTHER" id="PTHR34276">
    <property type="entry name" value="MINI-RIBONUCLEASE 3"/>
    <property type="match status" value="1"/>
</dbReference>
<dbReference type="InterPro" id="IPR036389">
    <property type="entry name" value="RNase_III_sf"/>
</dbReference>
<dbReference type="GO" id="GO:0006364">
    <property type="term" value="P:rRNA processing"/>
    <property type="evidence" value="ECO:0007669"/>
    <property type="project" value="UniProtKB-UniRule"/>
</dbReference>
<dbReference type="AlphaFoldDB" id="A0A7C3KHK2"/>
<comment type="caution">
    <text evidence="8">The sequence shown here is derived from an EMBL/GenBank/DDBJ whole genome shotgun (WGS) entry which is preliminary data.</text>
</comment>
<keyword evidence="6" id="KW-0694">RNA-binding</keyword>
<evidence type="ECO:0000256" key="4">
    <source>
        <dbReference type="ARBA" id="ARBA00022759"/>
    </source>
</evidence>
<dbReference type="SUPFAM" id="SSF69065">
    <property type="entry name" value="RNase III domain-like"/>
    <property type="match status" value="1"/>
</dbReference>
<accession>A0A7C3KHK2</accession>
<evidence type="ECO:0000256" key="2">
    <source>
        <dbReference type="ARBA" id="ARBA00022552"/>
    </source>
</evidence>
<keyword evidence="2 6" id="KW-0698">rRNA processing</keyword>
<feature type="domain" description="RNase III" evidence="7">
    <location>
        <begin position="45"/>
        <end position="139"/>
    </location>
</feature>
<comment type="similarity">
    <text evidence="6">Belongs to the MrnC RNase family.</text>
</comment>
<gene>
    <name evidence="6" type="primary">mrnC</name>
    <name evidence="8" type="ORF">ENR64_20585</name>
</gene>
<evidence type="ECO:0000256" key="6">
    <source>
        <dbReference type="HAMAP-Rule" id="MF_01468"/>
    </source>
</evidence>
<keyword evidence="6" id="KW-0699">rRNA-binding</keyword>
<reference evidence="8" key="1">
    <citation type="journal article" date="2020" name="mSystems">
        <title>Genome- and Community-Level Interaction Insights into Carbon Utilization and Element Cycling Functions of Hydrothermarchaeota in Hydrothermal Sediment.</title>
        <authorList>
            <person name="Zhou Z."/>
            <person name="Liu Y."/>
            <person name="Xu W."/>
            <person name="Pan J."/>
            <person name="Luo Z.H."/>
            <person name="Li M."/>
        </authorList>
    </citation>
    <scope>NUCLEOTIDE SEQUENCE [LARGE SCALE GENOMIC DNA]</scope>
    <source>
        <strain evidence="8">SpSt-418</strain>
    </source>
</reference>
<evidence type="ECO:0000256" key="5">
    <source>
        <dbReference type="ARBA" id="ARBA00022801"/>
    </source>
</evidence>
<dbReference type="HAMAP" id="MF_01468">
    <property type="entry name" value="RNase_Mini_III"/>
    <property type="match status" value="1"/>
</dbReference>
<keyword evidence="1 6" id="KW-0690">Ribosome biogenesis</keyword>
<evidence type="ECO:0000256" key="1">
    <source>
        <dbReference type="ARBA" id="ARBA00022517"/>
    </source>
</evidence>
<keyword evidence="6" id="KW-0460">Magnesium</keyword>
<dbReference type="EC" id="3.1.26.-" evidence="6"/>
<comment type="subcellular location">
    <subcellularLocation>
        <location evidence="6">Cytoplasm</location>
    </subcellularLocation>
</comment>
<keyword evidence="4 6" id="KW-0255">Endonuclease</keyword>
<evidence type="ECO:0000259" key="7">
    <source>
        <dbReference type="Pfam" id="PF00636"/>
    </source>
</evidence>
<keyword evidence="5 6" id="KW-0378">Hydrolase</keyword>
<dbReference type="GO" id="GO:0004525">
    <property type="term" value="F:ribonuclease III activity"/>
    <property type="evidence" value="ECO:0007669"/>
    <property type="project" value="InterPro"/>
</dbReference>
<dbReference type="Pfam" id="PF00636">
    <property type="entry name" value="Ribonuclease_3"/>
    <property type="match status" value="1"/>
</dbReference>
<keyword evidence="6" id="KW-0963">Cytoplasm</keyword>
<comment type="subunit">
    <text evidence="6">Homodimer.</text>
</comment>
<proteinExistence type="inferred from homology"/>
<dbReference type="EMBL" id="DSRU01000293">
    <property type="protein sequence ID" value="HFN00108.1"/>
    <property type="molecule type" value="Genomic_DNA"/>
</dbReference>
<organism evidence="8">
    <name type="scientific">Oscillatoriales cyanobacterium SpSt-418</name>
    <dbReference type="NCBI Taxonomy" id="2282169"/>
    <lineage>
        <taxon>Bacteria</taxon>
        <taxon>Bacillati</taxon>
        <taxon>Cyanobacteriota</taxon>
        <taxon>Cyanophyceae</taxon>
        <taxon>Oscillatoriophycideae</taxon>
        <taxon>Oscillatoriales</taxon>
    </lineage>
</organism>
<dbReference type="InterPro" id="IPR000999">
    <property type="entry name" value="RNase_III_dom"/>
</dbReference>
<evidence type="ECO:0000256" key="3">
    <source>
        <dbReference type="ARBA" id="ARBA00022722"/>
    </source>
</evidence>
<sequence>MTASELPEQALDGELEPQKPLAEPFLPFEISISESDLRQLSPALLAYLGDAVFELYVRQSLLLPPKRIRNYHQEVVSKVRAEAQLDYLQTLMPYLTEAECEVVRRGRNATTTRSRRAAPDVYQQASALETLIGYLYLTDRSRLSHLFSLLTLDLPSSPSS</sequence>
<dbReference type="GO" id="GO:0005737">
    <property type="term" value="C:cytoplasm"/>
    <property type="evidence" value="ECO:0007669"/>
    <property type="project" value="UniProtKB-SubCell"/>
</dbReference>
<comment type="function">
    <text evidence="6">Involved in correct processing of both the 5' and 3' ends of 23S rRNA precursor. Processes 30S rRNA precursor transcript even in absence of ribonuclease 3 (Rnc); Rnc processes 30S rRNA into smaller rRNA precursors.</text>
</comment>
<dbReference type="Gene3D" id="1.10.1520.10">
    <property type="entry name" value="Ribonuclease III domain"/>
    <property type="match status" value="1"/>
</dbReference>
<dbReference type="InterPro" id="IPR008226">
    <property type="entry name" value="Mini3_fam"/>
</dbReference>
<feature type="active site" evidence="6">
    <location>
        <position position="50"/>
    </location>
</feature>
<comment type="cofactor">
    <cofactor evidence="6">
        <name>Mg(2+)</name>
        <dbReference type="ChEBI" id="CHEBI:18420"/>
    </cofactor>
</comment>